<dbReference type="GO" id="GO:0016052">
    <property type="term" value="P:carbohydrate catabolic process"/>
    <property type="evidence" value="ECO:0007669"/>
    <property type="project" value="TreeGrafter"/>
</dbReference>
<dbReference type="SMART" id="SM01133">
    <property type="entry name" value="DeoC"/>
    <property type="match status" value="1"/>
</dbReference>
<dbReference type="GO" id="GO:0005737">
    <property type="term" value="C:cytoplasm"/>
    <property type="evidence" value="ECO:0007669"/>
    <property type="project" value="UniProtKB-SubCell"/>
</dbReference>
<dbReference type="InterPro" id="IPR013785">
    <property type="entry name" value="Aldolase_TIM"/>
</dbReference>
<comment type="function">
    <text evidence="6 7">Catalyzes a reversible aldol reaction between acetaldehyde and D-glyceraldehyde 3-phosphate to generate 2-deoxy-D-ribose 5-phosphate.</text>
</comment>
<comment type="caution">
    <text evidence="8">The sequence shown here is derived from an EMBL/GenBank/DDBJ whole genome shotgun (WGS) entry which is preliminary data.</text>
</comment>
<dbReference type="GO" id="GO:0004139">
    <property type="term" value="F:deoxyribose-phosphate aldolase activity"/>
    <property type="evidence" value="ECO:0007669"/>
    <property type="project" value="UniProtKB-UniRule"/>
</dbReference>
<keyword evidence="4 7" id="KW-0704">Schiff base</keyword>
<comment type="catalytic activity">
    <reaction evidence="5 7">
        <text>2-deoxy-D-ribose 5-phosphate = D-glyceraldehyde 3-phosphate + acetaldehyde</text>
        <dbReference type="Rhea" id="RHEA:12821"/>
        <dbReference type="ChEBI" id="CHEBI:15343"/>
        <dbReference type="ChEBI" id="CHEBI:59776"/>
        <dbReference type="ChEBI" id="CHEBI:62877"/>
        <dbReference type="EC" id="4.1.2.4"/>
    </reaction>
</comment>
<evidence type="ECO:0000256" key="2">
    <source>
        <dbReference type="ARBA" id="ARBA00022490"/>
    </source>
</evidence>
<evidence type="ECO:0000256" key="4">
    <source>
        <dbReference type="ARBA" id="ARBA00023270"/>
    </source>
</evidence>
<feature type="active site" description="Schiff-base intermediate with acetaldehyde" evidence="7">
    <location>
        <position position="186"/>
    </location>
</feature>
<dbReference type="FunFam" id="3.20.20.70:FF:000044">
    <property type="entry name" value="Deoxyribose-phosphate aldolase"/>
    <property type="match status" value="1"/>
</dbReference>
<dbReference type="EMBL" id="ADVR01000117">
    <property type="protein sequence ID" value="EFO79327.1"/>
    <property type="molecule type" value="Genomic_DNA"/>
</dbReference>
<evidence type="ECO:0000256" key="3">
    <source>
        <dbReference type="ARBA" id="ARBA00023239"/>
    </source>
</evidence>
<reference evidence="8 9" key="1">
    <citation type="journal article" date="2011" name="J. Bacteriol.">
        <title>Draft genome sequence of the anoxygenic filamentous phototrophic bacterium Oscillochloris trichoides subsp. DG-6.</title>
        <authorList>
            <person name="Kuznetsov B.B."/>
            <person name="Ivanovsky R.N."/>
            <person name="Keppen O.I."/>
            <person name="Sukhacheva M.V."/>
            <person name="Bumazhkin B.K."/>
            <person name="Patutina E.O."/>
            <person name="Beletsky A.V."/>
            <person name="Mardanov A.V."/>
            <person name="Baslerov R.V."/>
            <person name="Panteleeva A.N."/>
            <person name="Kolganova T.V."/>
            <person name="Ravin N.V."/>
            <person name="Skryabin K.G."/>
        </authorList>
    </citation>
    <scope>NUCLEOTIDE SEQUENCE [LARGE SCALE GENOMIC DNA]</scope>
    <source>
        <strain evidence="8 9">DG-6</strain>
    </source>
</reference>
<dbReference type="STRING" id="765420.OSCT_2829"/>
<keyword evidence="9" id="KW-1185">Reference proteome</keyword>
<organism evidence="8 9">
    <name type="scientific">Oscillochloris trichoides DG-6</name>
    <dbReference type="NCBI Taxonomy" id="765420"/>
    <lineage>
        <taxon>Bacteria</taxon>
        <taxon>Bacillati</taxon>
        <taxon>Chloroflexota</taxon>
        <taxon>Chloroflexia</taxon>
        <taxon>Chloroflexales</taxon>
        <taxon>Chloroflexineae</taxon>
        <taxon>Oscillochloridaceae</taxon>
        <taxon>Oscillochloris</taxon>
    </lineage>
</organism>
<evidence type="ECO:0000256" key="7">
    <source>
        <dbReference type="HAMAP-Rule" id="MF_00114"/>
    </source>
</evidence>
<dbReference type="EC" id="4.1.2.4" evidence="7"/>
<protein>
    <recommendedName>
        <fullName evidence="7">Deoxyribose-phosphate aldolase</fullName>
        <shortName evidence="7">DERA</shortName>
        <ecNumber evidence="7">4.1.2.4</ecNumber>
    </recommendedName>
    <alternativeName>
        <fullName evidence="7">2-deoxy-D-ribose 5-phosphate aldolase</fullName>
    </alternativeName>
    <alternativeName>
        <fullName evidence="7">Phosphodeoxyriboaldolase</fullName>
        <shortName evidence="7">Deoxyriboaldolase</shortName>
    </alternativeName>
</protein>
<comment type="similarity">
    <text evidence="1 7">Belongs to the DeoC/FbaB aldolase family. DeoC type 1 subfamily.</text>
</comment>
<dbReference type="eggNOG" id="COG0274">
    <property type="taxonomic scope" value="Bacteria"/>
</dbReference>
<evidence type="ECO:0000256" key="6">
    <source>
        <dbReference type="ARBA" id="ARBA00056337"/>
    </source>
</evidence>
<proteinExistence type="inferred from homology"/>
<dbReference type="InterPro" id="IPR028581">
    <property type="entry name" value="DeoC_typeI"/>
</dbReference>
<dbReference type="Gene3D" id="3.20.20.70">
    <property type="entry name" value="Aldolase class I"/>
    <property type="match status" value="1"/>
</dbReference>
<dbReference type="SUPFAM" id="SSF51569">
    <property type="entry name" value="Aldolase"/>
    <property type="match status" value="1"/>
</dbReference>
<comment type="subcellular location">
    <subcellularLocation>
        <location evidence="7">Cytoplasm</location>
    </subcellularLocation>
</comment>
<dbReference type="PANTHER" id="PTHR10889:SF1">
    <property type="entry name" value="DEOXYRIBOSE-PHOSPHATE ALDOLASE"/>
    <property type="match status" value="1"/>
</dbReference>
<dbReference type="Pfam" id="PF01791">
    <property type="entry name" value="DeoC"/>
    <property type="match status" value="1"/>
</dbReference>
<accession>E1IHM8</accession>
<dbReference type="Proteomes" id="UP000054010">
    <property type="component" value="Unassembled WGS sequence"/>
</dbReference>
<dbReference type="CDD" id="cd00959">
    <property type="entry name" value="DeoC"/>
    <property type="match status" value="1"/>
</dbReference>
<dbReference type="AlphaFoldDB" id="E1IHM8"/>
<dbReference type="NCBIfam" id="TIGR00126">
    <property type="entry name" value="deoC"/>
    <property type="match status" value="1"/>
</dbReference>
<dbReference type="GO" id="GO:0009264">
    <property type="term" value="P:deoxyribonucleotide catabolic process"/>
    <property type="evidence" value="ECO:0007669"/>
    <property type="project" value="UniProtKB-UniRule"/>
</dbReference>
<keyword evidence="3 7" id="KW-0456">Lyase</keyword>
<dbReference type="PIRSF" id="PIRSF001357">
    <property type="entry name" value="DeoC"/>
    <property type="match status" value="1"/>
</dbReference>
<dbReference type="UniPathway" id="UPA00002">
    <property type="reaction ID" value="UER00468"/>
</dbReference>
<evidence type="ECO:0000313" key="9">
    <source>
        <dbReference type="Proteomes" id="UP000054010"/>
    </source>
</evidence>
<comment type="pathway">
    <text evidence="7">Carbohydrate degradation; 2-deoxy-D-ribose 1-phosphate degradation; D-glyceraldehyde 3-phosphate and acetaldehyde from 2-deoxy-alpha-D-ribose 1-phosphate: step 2/2.</text>
</comment>
<evidence type="ECO:0000256" key="5">
    <source>
        <dbReference type="ARBA" id="ARBA00048791"/>
    </source>
</evidence>
<dbReference type="InterPro" id="IPR011343">
    <property type="entry name" value="DeoC"/>
</dbReference>
<dbReference type="HOGENOM" id="CLU_053595_0_2_0"/>
<dbReference type="HAMAP" id="MF_00114">
    <property type="entry name" value="DeoC_type1"/>
    <property type="match status" value="1"/>
</dbReference>
<sequence>MMSQDLMNQVRTQLAAIPNLAHGPRLVASGDVPSSITQMIDHTLLKPEATPSQIEHLCAEALQYTFASVCVNPCYVALCRNLLAQSSVAVCTVIGFPLGATTCATKVFEAMQACADGARELDMVINIGLLKAGQYAALAEEIFQIATAVHGQGALLKVIIETALLNDAEKVAACLLAAKAGADMVKTSTGFAGGGATVADVALMRQTVGPELGVKASGGVRSLADAQALIAAGATRIGTSAGVAIALAASNA</sequence>
<dbReference type="InterPro" id="IPR002915">
    <property type="entry name" value="DeoC/FbaB/LacD_aldolase"/>
</dbReference>
<dbReference type="GO" id="GO:0006018">
    <property type="term" value="P:2-deoxyribose 1-phosphate catabolic process"/>
    <property type="evidence" value="ECO:0007669"/>
    <property type="project" value="UniProtKB-UniRule"/>
</dbReference>
<name>E1IHM8_9CHLR</name>
<feature type="active site" description="Proton donor/acceptor" evidence="7">
    <location>
        <position position="122"/>
    </location>
</feature>
<evidence type="ECO:0000313" key="8">
    <source>
        <dbReference type="EMBL" id="EFO79327.1"/>
    </source>
</evidence>
<evidence type="ECO:0000256" key="1">
    <source>
        <dbReference type="ARBA" id="ARBA00010936"/>
    </source>
</evidence>
<keyword evidence="2 7" id="KW-0963">Cytoplasm</keyword>
<dbReference type="PANTHER" id="PTHR10889">
    <property type="entry name" value="DEOXYRIBOSE-PHOSPHATE ALDOLASE"/>
    <property type="match status" value="1"/>
</dbReference>
<gene>
    <name evidence="7" type="primary">deoC</name>
    <name evidence="8" type="ORF">OSCT_2829</name>
</gene>
<feature type="active site" description="Proton donor/acceptor" evidence="7">
    <location>
        <position position="215"/>
    </location>
</feature>